<organism evidence="2 3">
    <name type="scientific">Candidatus Zymogenus saltonus</name>
    <dbReference type="NCBI Taxonomy" id="2844893"/>
    <lineage>
        <taxon>Bacteria</taxon>
        <taxon>Deltaproteobacteria</taxon>
        <taxon>Candidatus Zymogenia</taxon>
        <taxon>Candidatus Zymogeniales</taxon>
        <taxon>Candidatus Zymogenaceae</taxon>
        <taxon>Candidatus Zymogenus</taxon>
    </lineage>
</organism>
<reference evidence="2" key="1">
    <citation type="journal article" date="2021" name="Environ. Microbiol.">
        <title>Genomic characterization of three novel Desulfobacterota classes expand the metabolic and phylogenetic diversity of the phylum.</title>
        <authorList>
            <person name="Murphy C.L."/>
            <person name="Biggerstaff J."/>
            <person name="Eichhorn A."/>
            <person name="Ewing E."/>
            <person name="Shahan R."/>
            <person name="Soriano D."/>
            <person name="Stewart S."/>
            <person name="VanMol K."/>
            <person name="Walker R."/>
            <person name="Walters P."/>
            <person name="Elshahed M.S."/>
            <person name="Youssef N.H."/>
        </authorList>
    </citation>
    <scope>NUCLEOTIDE SEQUENCE</scope>
    <source>
        <strain evidence="2">Zod_Metabat.24</strain>
    </source>
</reference>
<keyword evidence="1" id="KW-0812">Transmembrane</keyword>
<dbReference type="Proteomes" id="UP000809273">
    <property type="component" value="Unassembled WGS sequence"/>
</dbReference>
<dbReference type="PANTHER" id="PTHR36434">
    <property type="entry name" value="MEMBRANE PROTEASE YUGP-RELATED"/>
    <property type="match status" value="1"/>
</dbReference>
<keyword evidence="1" id="KW-1133">Transmembrane helix</keyword>
<dbReference type="InterPro" id="IPR007395">
    <property type="entry name" value="Zn_peptidase_2"/>
</dbReference>
<protein>
    <submittedName>
        <fullName evidence="2">Zinc metallopeptidase</fullName>
    </submittedName>
</protein>
<sequence length="236" mass="25120">MLYFDPIYFIMVGPALLLSVYASLKVKRAFGKYSKVATASGLTGAQAAANMLRREGLNDVEIEETKGFLSDHYDPRTKTLRLSPDVYSGRSVASVGVAAHEAGHALQDAHGYTPLKFRSAIVPMASIGSKLAWPLLIIGGIIMYAGSVFGLVMVKVGIILFSLAVAFQLITLPVEFNASRRALAALSSSGMLMEEEVSGARKVLSAAALTYVAAAAAAVLQLLYFLLRFGLLGGRD</sequence>
<feature type="transmembrane region" description="Helical" evidence="1">
    <location>
        <begin position="203"/>
        <end position="227"/>
    </location>
</feature>
<evidence type="ECO:0000256" key="1">
    <source>
        <dbReference type="SAM" id="Phobius"/>
    </source>
</evidence>
<name>A0A9D8KHT8_9DELT</name>
<keyword evidence="1" id="KW-0472">Membrane</keyword>
<evidence type="ECO:0000313" key="3">
    <source>
        <dbReference type="Proteomes" id="UP000809273"/>
    </source>
</evidence>
<evidence type="ECO:0000313" key="2">
    <source>
        <dbReference type="EMBL" id="MBN1574031.1"/>
    </source>
</evidence>
<dbReference type="PANTHER" id="PTHR36434:SF1">
    <property type="entry name" value="MEMBRANE PROTEASE YUGP-RELATED"/>
    <property type="match status" value="1"/>
</dbReference>
<feature type="transmembrane region" description="Helical" evidence="1">
    <location>
        <begin position="158"/>
        <end position="178"/>
    </location>
</feature>
<feature type="transmembrane region" description="Helical" evidence="1">
    <location>
        <begin position="6"/>
        <end position="24"/>
    </location>
</feature>
<gene>
    <name evidence="2" type="ORF">JW984_12615</name>
</gene>
<dbReference type="Pfam" id="PF04298">
    <property type="entry name" value="Zn_peptidase_2"/>
    <property type="match status" value="1"/>
</dbReference>
<accession>A0A9D8KHT8</accession>
<dbReference type="AlphaFoldDB" id="A0A9D8KHT8"/>
<proteinExistence type="predicted"/>
<feature type="transmembrane region" description="Helical" evidence="1">
    <location>
        <begin position="131"/>
        <end position="152"/>
    </location>
</feature>
<reference evidence="2" key="2">
    <citation type="submission" date="2021-01" db="EMBL/GenBank/DDBJ databases">
        <authorList>
            <person name="Hahn C.R."/>
            <person name="Youssef N.H."/>
            <person name="Elshahed M."/>
        </authorList>
    </citation>
    <scope>NUCLEOTIDE SEQUENCE</scope>
    <source>
        <strain evidence="2">Zod_Metabat.24</strain>
    </source>
</reference>
<comment type="caution">
    <text evidence="2">The sequence shown here is derived from an EMBL/GenBank/DDBJ whole genome shotgun (WGS) entry which is preliminary data.</text>
</comment>
<dbReference type="EMBL" id="JAFGIX010000063">
    <property type="protein sequence ID" value="MBN1574031.1"/>
    <property type="molecule type" value="Genomic_DNA"/>
</dbReference>